<dbReference type="GeneID" id="63753781"/>
<protein>
    <submittedName>
        <fullName evidence="1">Uncharacterized protein</fullName>
    </submittedName>
</protein>
<dbReference type="InterPro" id="IPR023213">
    <property type="entry name" value="CAT-like_dom_sf"/>
</dbReference>
<organism evidence="1 2">
    <name type="scientific">Aspergillus wentii DTO 134E9</name>
    <dbReference type="NCBI Taxonomy" id="1073089"/>
    <lineage>
        <taxon>Eukaryota</taxon>
        <taxon>Fungi</taxon>
        <taxon>Dikarya</taxon>
        <taxon>Ascomycota</taxon>
        <taxon>Pezizomycotina</taxon>
        <taxon>Eurotiomycetes</taxon>
        <taxon>Eurotiomycetidae</taxon>
        <taxon>Eurotiales</taxon>
        <taxon>Aspergillaceae</taxon>
        <taxon>Aspergillus</taxon>
        <taxon>Aspergillus subgen. Cremei</taxon>
    </lineage>
</organism>
<dbReference type="EMBL" id="KV878215">
    <property type="protein sequence ID" value="OJJ31973.1"/>
    <property type="molecule type" value="Genomic_DNA"/>
</dbReference>
<dbReference type="AlphaFoldDB" id="A0A1L9RAR9"/>
<gene>
    <name evidence="1" type="ORF">ASPWEDRAFT_53714</name>
</gene>
<reference evidence="2" key="1">
    <citation type="journal article" date="2017" name="Genome Biol.">
        <title>Comparative genomics reveals high biological diversity and specific adaptations in the industrially and medically important fungal genus Aspergillus.</title>
        <authorList>
            <person name="de Vries R.P."/>
            <person name="Riley R."/>
            <person name="Wiebenga A."/>
            <person name="Aguilar-Osorio G."/>
            <person name="Amillis S."/>
            <person name="Uchima C.A."/>
            <person name="Anderluh G."/>
            <person name="Asadollahi M."/>
            <person name="Askin M."/>
            <person name="Barry K."/>
            <person name="Battaglia E."/>
            <person name="Bayram O."/>
            <person name="Benocci T."/>
            <person name="Braus-Stromeyer S.A."/>
            <person name="Caldana C."/>
            <person name="Canovas D."/>
            <person name="Cerqueira G.C."/>
            <person name="Chen F."/>
            <person name="Chen W."/>
            <person name="Choi C."/>
            <person name="Clum A."/>
            <person name="Dos Santos R.A."/>
            <person name="Damasio A.R."/>
            <person name="Diallinas G."/>
            <person name="Emri T."/>
            <person name="Fekete E."/>
            <person name="Flipphi M."/>
            <person name="Freyberg S."/>
            <person name="Gallo A."/>
            <person name="Gournas C."/>
            <person name="Habgood R."/>
            <person name="Hainaut M."/>
            <person name="Harispe M.L."/>
            <person name="Henrissat B."/>
            <person name="Hilden K.S."/>
            <person name="Hope R."/>
            <person name="Hossain A."/>
            <person name="Karabika E."/>
            <person name="Karaffa L."/>
            <person name="Karanyi Z."/>
            <person name="Krasevec N."/>
            <person name="Kuo A."/>
            <person name="Kusch H."/>
            <person name="LaButti K."/>
            <person name="Lagendijk E.L."/>
            <person name="Lapidus A."/>
            <person name="Levasseur A."/>
            <person name="Lindquist E."/>
            <person name="Lipzen A."/>
            <person name="Logrieco A.F."/>
            <person name="MacCabe A."/>
            <person name="Maekelae M.R."/>
            <person name="Malavazi I."/>
            <person name="Melin P."/>
            <person name="Meyer V."/>
            <person name="Mielnichuk N."/>
            <person name="Miskei M."/>
            <person name="Molnar A.P."/>
            <person name="Mule G."/>
            <person name="Ngan C.Y."/>
            <person name="Orejas M."/>
            <person name="Orosz E."/>
            <person name="Ouedraogo J.P."/>
            <person name="Overkamp K.M."/>
            <person name="Park H.-S."/>
            <person name="Perrone G."/>
            <person name="Piumi F."/>
            <person name="Punt P.J."/>
            <person name="Ram A.F."/>
            <person name="Ramon A."/>
            <person name="Rauscher S."/>
            <person name="Record E."/>
            <person name="Riano-Pachon D.M."/>
            <person name="Robert V."/>
            <person name="Roehrig J."/>
            <person name="Ruller R."/>
            <person name="Salamov A."/>
            <person name="Salih N.S."/>
            <person name="Samson R.A."/>
            <person name="Sandor E."/>
            <person name="Sanguinetti M."/>
            <person name="Schuetze T."/>
            <person name="Sepcic K."/>
            <person name="Shelest E."/>
            <person name="Sherlock G."/>
            <person name="Sophianopoulou V."/>
            <person name="Squina F.M."/>
            <person name="Sun H."/>
            <person name="Susca A."/>
            <person name="Todd R.B."/>
            <person name="Tsang A."/>
            <person name="Unkles S.E."/>
            <person name="van de Wiele N."/>
            <person name="van Rossen-Uffink D."/>
            <person name="Oliveira J.V."/>
            <person name="Vesth T.C."/>
            <person name="Visser J."/>
            <person name="Yu J.-H."/>
            <person name="Zhou M."/>
            <person name="Andersen M.R."/>
            <person name="Archer D.B."/>
            <person name="Baker S.E."/>
            <person name="Benoit I."/>
            <person name="Brakhage A.A."/>
            <person name="Braus G.H."/>
            <person name="Fischer R."/>
            <person name="Frisvad J.C."/>
            <person name="Goldman G.H."/>
            <person name="Houbraken J."/>
            <person name="Oakley B."/>
            <person name="Pocsi I."/>
            <person name="Scazzocchio C."/>
            <person name="Seiboth B."/>
            <person name="vanKuyk P.A."/>
            <person name="Wortman J."/>
            <person name="Dyer P.S."/>
            <person name="Grigoriev I.V."/>
        </authorList>
    </citation>
    <scope>NUCLEOTIDE SEQUENCE [LARGE SCALE GENOMIC DNA]</scope>
    <source>
        <strain evidence="2">DTO 134E9</strain>
    </source>
</reference>
<dbReference type="VEuPathDB" id="FungiDB:ASPWEDRAFT_53714"/>
<dbReference type="Pfam" id="PF02458">
    <property type="entry name" value="Transferase"/>
    <property type="match status" value="1"/>
</dbReference>
<dbReference type="Gene3D" id="3.30.559.10">
    <property type="entry name" value="Chloramphenicol acetyltransferase-like domain"/>
    <property type="match status" value="2"/>
</dbReference>
<dbReference type="STRING" id="1073089.A0A1L9RAR9"/>
<dbReference type="Proteomes" id="UP000184383">
    <property type="component" value="Unassembled WGS sequence"/>
</dbReference>
<evidence type="ECO:0000313" key="1">
    <source>
        <dbReference type="EMBL" id="OJJ31973.1"/>
    </source>
</evidence>
<name>A0A1L9RAR9_ASPWE</name>
<dbReference type="RefSeq" id="XP_040685650.1">
    <property type="nucleotide sequence ID" value="XM_040837933.1"/>
</dbReference>
<sequence>MAQIIPLHSKDATWMNRGIALEFTLQFDDVLDAEHLRRSLQRLMEIGDWKKLGARLRLNHGKLEYHIPEKYDAQCPGFTFCSVAHDARLEDSCDSNLPRSTKSPTVFPFSASNLDHLLSRPDAPTKLEDWIYADRPQLDIHVVTFHNATLLKLAWLHTFMDASARASLLTAWTAVLRGREDQVPRFCGFVDDPLVDLNAQPPMEWFVRSRWMLVLLQWLGPLLLVIRWIWEMIPLPKHEHRMVCIPGETVTGMREAAMQELSAGDADTGDAPFVSESDVLVAWWAQCIVKCIQPAAHSPVTVLNNFNIRPALPERFPPGTAYIGNAWLTAHTILSSGQMVERPISHVASKLRHSLLGQRSRDQIESYEAVQKEGMARAGGTLASAMGLSDMLIHCSNWHQARFFNVDFSAAVVGSGEKTRSGKPVLIIPNTIYRWPMLLNLGSVIGKDANGNWWLTWHLKRGVWRDMERQLQM</sequence>
<accession>A0A1L9RAR9</accession>
<dbReference type="OrthoDB" id="21502at2759"/>
<proteinExistence type="predicted"/>
<evidence type="ECO:0000313" key="2">
    <source>
        <dbReference type="Proteomes" id="UP000184383"/>
    </source>
</evidence>
<keyword evidence="2" id="KW-1185">Reference proteome</keyword>